<feature type="region of interest" description="Disordered" evidence="1">
    <location>
        <begin position="1"/>
        <end position="23"/>
    </location>
</feature>
<gene>
    <name evidence="5" type="primary">LOC109708677</name>
</gene>
<dbReference type="SUPFAM" id="SSF52047">
    <property type="entry name" value="RNI-like"/>
    <property type="match status" value="1"/>
</dbReference>
<protein>
    <submittedName>
        <fullName evidence="5">Uncharacterized protein LOC109708677</fullName>
    </submittedName>
</protein>
<dbReference type="Gene3D" id="3.80.10.10">
    <property type="entry name" value="Ribonuclease Inhibitor"/>
    <property type="match status" value="1"/>
</dbReference>
<accession>A0A6P5ERE1</accession>
<organism evidence="4 5">
    <name type="scientific">Ananas comosus</name>
    <name type="common">Pineapple</name>
    <name type="synonym">Ananas ananas</name>
    <dbReference type="NCBI Taxonomy" id="4615"/>
    <lineage>
        <taxon>Eukaryota</taxon>
        <taxon>Viridiplantae</taxon>
        <taxon>Streptophyta</taxon>
        <taxon>Embryophyta</taxon>
        <taxon>Tracheophyta</taxon>
        <taxon>Spermatophyta</taxon>
        <taxon>Magnoliopsida</taxon>
        <taxon>Liliopsida</taxon>
        <taxon>Poales</taxon>
        <taxon>Bromeliaceae</taxon>
        <taxon>Bromelioideae</taxon>
        <taxon>Ananas</taxon>
    </lineage>
</organism>
<evidence type="ECO:0000259" key="3">
    <source>
        <dbReference type="Pfam" id="PF24758"/>
    </source>
</evidence>
<dbReference type="InterPro" id="IPR032675">
    <property type="entry name" value="LRR_dom_sf"/>
</dbReference>
<dbReference type="InterPro" id="IPR036047">
    <property type="entry name" value="F-box-like_dom_sf"/>
</dbReference>
<proteinExistence type="predicted"/>
<dbReference type="InterPro" id="IPR001810">
    <property type="entry name" value="F-box_dom"/>
</dbReference>
<keyword evidence="4" id="KW-1185">Reference proteome</keyword>
<reference evidence="4" key="1">
    <citation type="journal article" date="2015" name="Nat. Genet.">
        <title>The pineapple genome and the evolution of CAM photosynthesis.</title>
        <authorList>
            <person name="Ming R."/>
            <person name="VanBuren R."/>
            <person name="Wai C.M."/>
            <person name="Tang H."/>
            <person name="Schatz M.C."/>
            <person name="Bowers J.E."/>
            <person name="Lyons E."/>
            <person name="Wang M.L."/>
            <person name="Chen J."/>
            <person name="Biggers E."/>
            <person name="Zhang J."/>
            <person name="Huang L."/>
            <person name="Zhang L."/>
            <person name="Miao W."/>
            <person name="Zhang J."/>
            <person name="Ye Z."/>
            <person name="Miao C."/>
            <person name="Lin Z."/>
            <person name="Wang H."/>
            <person name="Zhou H."/>
            <person name="Yim W.C."/>
            <person name="Priest H.D."/>
            <person name="Zheng C."/>
            <person name="Woodhouse M."/>
            <person name="Edger P.P."/>
            <person name="Guyot R."/>
            <person name="Guo H.B."/>
            <person name="Guo H."/>
            <person name="Zheng G."/>
            <person name="Singh R."/>
            <person name="Sharma A."/>
            <person name="Min X."/>
            <person name="Zheng Y."/>
            <person name="Lee H."/>
            <person name="Gurtowski J."/>
            <person name="Sedlazeck F.J."/>
            <person name="Harkess A."/>
            <person name="McKain M.R."/>
            <person name="Liao Z."/>
            <person name="Fang J."/>
            <person name="Liu J."/>
            <person name="Zhang X."/>
            <person name="Zhang Q."/>
            <person name="Hu W."/>
            <person name="Qin Y."/>
            <person name="Wang K."/>
            <person name="Chen L.Y."/>
            <person name="Shirley N."/>
            <person name="Lin Y.R."/>
            <person name="Liu L.Y."/>
            <person name="Hernandez A.G."/>
            <person name="Wright C.L."/>
            <person name="Bulone V."/>
            <person name="Tuskan G.A."/>
            <person name="Heath K."/>
            <person name="Zee F."/>
            <person name="Moore P.H."/>
            <person name="Sunkar R."/>
            <person name="Leebens-Mack J.H."/>
            <person name="Mockler T."/>
            <person name="Bennetzen J.L."/>
            <person name="Freeling M."/>
            <person name="Sankoff D."/>
            <person name="Paterson A.H."/>
            <person name="Zhu X."/>
            <person name="Yang X."/>
            <person name="Smith J.A."/>
            <person name="Cushman J.C."/>
            <person name="Paull R.E."/>
            <person name="Yu Q."/>
        </authorList>
    </citation>
    <scope>NUCLEOTIDE SEQUENCE [LARGE SCALE GENOMIC DNA]</scope>
    <source>
        <strain evidence="4">cv. F153</strain>
    </source>
</reference>
<dbReference type="PANTHER" id="PTHR31639:SF256">
    <property type="entry name" value="OS07G0242900 PROTEIN"/>
    <property type="match status" value="1"/>
</dbReference>
<dbReference type="Proteomes" id="UP000515123">
    <property type="component" value="Linkage group 1"/>
</dbReference>
<dbReference type="OrthoDB" id="689410at2759"/>
<feature type="domain" description="F-box/LRR-repeat protein 15/At3g58940/PEG3-like LRR" evidence="3">
    <location>
        <begin position="316"/>
        <end position="469"/>
    </location>
</feature>
<evidence type="ECO:0000256" key="1">
    <source>
        <dbReference type="SAM" id="MobiDB-lite"/>
    </source>
</evidence>
<dbReference type="AlphaFoldDB" id="A0A6P5ERE1"/>
<evidence type="ECO:0000313" key="4">
    <source>
        <dbReference type="Proteomes" id="UP000515123"/>
    </source>
</evidence>
<feature type="compositionally biased region" description="Basic and acidic residues" evidence="1">
    <location>
        <begin position="1"/>
        <end position="10"/>
    </location>
</feature>
<dbReference type="InterPro" id="IPR055411">
    <property type="entry name" value="LRR_FXL15/At3g58940/PEG3-like"/>
</dbReference>
<feature type="domain" description="F-box" evidence="2">
    <location>
        <begin position="217"/>
        <end position="253"/>
    </location>
</feature>
<dbReference type="Pfam" id="PF00646">
    <property type="entry name" value="F-box"/>
    <property type="match status" value="1"/>
</dbReference>
<name>A0A6P5ERE1_ANACO</name>
<evidence type="ECO:0000259" key="2">
    <source>
        <dbReference type="Pfam" id="PF00646"/>
    </source>
</evidence>
<dbReference type="Gene3D" id="1.20.1280.50">
    <property type="match status" value="1"/>
</dbReference>
<dbReference type="GeneID" id="109708677"/>
<sequence length="470" mass="52095">MNNERNKVVYDLDLNSPPADSQEGNLISQDNAVSAATSGAVNSHPLPNIGSYCTPIIVDSDEADMLSAPTGFPQMRNPSTSSMMTIVFDEDVEIINPRQSVNVTKDPPATSPLFTDNKCESVPPNTTLMNCGHLQDTDAGRSPKKRNVTRPTQEPAKVVSNEPNDEPAKVVPKKNKELPKNDLAEKERSNRSSSASSPESHDDAAAATEIDNISSQPDHLLSTILHCLPAQIAAKTALLSRRWRSIWTDHPLRLDGDSLSSLSLRPHGQPGRTTKGMHRKDWRSCLITDILTYHPGPVEQFRLGRTHSGSREPLRDSWFQILAQKSVYQIELDFPSFHRRQDLPASLLACETLRTLSLSNCRLPDAAAAPFNFLHLTDLSLCCMDLTEEVISSILSGCPALARLSLIHNFPVPRIRIRSRRLLTMTVRGNWIGELIIEDAEKLTRLVLDRSEPKTSLKIINAPMINTVEY</sequence>
<feature type="compositionally biased region" description="Basic and acidic residues" evidence="1">
    <location>
        <begin position="174"/>
        <end position="190"/>
    </location>
</feature>
<dbReference type="SUPFAM" id="SSF81383">
    <property type="entry name" value="F-box domain"/>
    <property type="match status" value="1"/>
</dbReference>
<dbReference type="PANTHER" id="PTHR31639">
    <property type="entry name" value="F-BOX PROTEIN-LIKE"/>
    <property type="match status" value="1"/>
</dbReference>
<feature type="region of interest" description="Disordered" evidence="1">
    <location>
        <begin position="101"/>
        <end position="204"/>
    </location>
</feature>
<dbReference type="RefSeq" id="XP_020086082.1">
    <property type="nucleotide sequence ID" value="XM_020230493.1"/>
</dbReference>
<dbReference type="Pfam" id="PF24758">
    <property type="entry name" value="LRR_At5g56370"/>
    <property type="match status" value="1"/>
</dbReference>
<evidence type="ECO:0000313" key="5">
    <source>
        <dbReference type="RefSeq" id="XP_020086082.1"/>
    </source>
</evidence>
<reference evidence="5" key="2">
    <citation type="submission" date="2025-08" db="UniProtKB">
        <authorList>
            <consortium name="RefSeq"/>
        </authorList>
    </citation>
    <scope>IDENTIFICATION</scope>
    <source>
        <tissue evidence="5">Leaf</tissue>
    </source>
</reference>